<name>A0ABS7QSL7_9ACTN</name>
<evidence type="ECO:0000313" key="1">
    <source>
        <dbReference type="EMBL" id="MBY8885751.1"/>
    </source>
</evidence>
<reference evidence="1 2" key="1">
    <citation type="submission" date="2021-08" db="EMBL/GenBank/DDBJ databases">
        <title>Streptomyces sp. PTM05 isolated from lichen.</title>
        <authorList>
            <person name="Somphong A."/>
            <person name="Phongsopitanun W."/>
            <person name="Tanasupawat S."/>
        </authorList>
    </citation>
    <scope>NUCLEOTIDE SEQUENCE [LARGE SCALE GENOMIC DNA]</scope>
    <source>
        <strain evidence="1 2">Ptm05</strain>
    </source>
</reference>
<dbReference type="SUPFAM" id="SSF51294">
    <property type="entry name" value="Hedgehog/intein (Hint) domain"/>
    <property type="match status" value="1"/>
</dbReference>
<sequence>MANGSTRTIEDVKAGDMVLATDPVSGRTGPRRVIQPIITDGDKHFDELTVTSGGRQTAKLVATYEHPFWNPTAHAWLQAKDLTPGTSLQSTHGATVRVLTNHPFDQRARTYNLTVDDLHTYYVLAGTAPVLVHNSNCMEPMLDDVSEAYVRGKHFAGGANLDRTKGVFSDDTDLEHLVEKASEVAPSEPNESGFYERVVNYGKPIGETSANDGARQTSWFMLVQDKYGGVITMYPIPPR</sequence>
<comment type="caution">
    <text evidence="1">The sequence shown here is derived from an EMBL/GenBank/DDBJ whole genome shotgun (WGS) entry which is preliminary data.</text>
</comment>
<dbReference type="PROSITE" id="PS50818">
    <property type="entry name" value="INTEIN_C_TER"/>
    <property type="match status" value="1"/>
</dbReference>
<protein>
    <submittedName>
        <fullName evidence="1">HINT domain-containing protein</fullName>
    </submittedName>
</protein>
<dbReference type="EMBL" id="JAINVZ010000007">
    <property type="protein sequence ID" value="MBY8885751.1"/>
    <property type="molecule type" value="Genomic_DNA"/>
</dbReference>
<dbReference type="Gene3D" id="2.170.16.10">
    <property type="entry name" value="Hedgehog/Intein (Hint) domain"/>
    <property type="match status" value="1"/>
</dbReference>
<evidence type="ECO:0000313" key="2">
    <source>
        <dbReference type="Proteomes" id="UP001198565"/>
    </source>
</evidence>
<dbReference type="Proteomes" id="UP001198565">
    <property type="component" value="Unassembled WGS sequence"/>
</dbReference>
<gene>
    <name evidence="1" type="ORF">K7472_12940</name>
</gene>
<dbReference type="InterPro" id="IPR030934">
    <property type="entry name" value="Intein_C"/>
</dbReference>
<keyword evidence="2" id="KW-1185">Reference proteome</keyword>
<accession>A0ABS7QSL7</accession>
<organism evidence="1 2">
    <name type="scientific">Streptantibioticus parmotrematis</name>
    <dbReference type="NCBI Taxonomy" id="2873249"/>
    <lineage>
        <taxon>Bacteria</taxon>
        <taxon>Bacillati</taxon>
        <taxon>Actinomycetota</taxon>
        <taxon>Actinomycetes</taxon>
        <taxon>Kitasatosporales</taxon>
        <taxon>Streptomycetaceae</taxon>
        <taxon>Streptantibioticus</taxon>
    </lineage>
</organism>
<dbReference type="NCBIfam" id="TIGR01443">
    <property type="entry name" value="intein_Cterm"/>
    <property type="match status" value="1"/>
</dbReference>
<dbReference type="InterPro" id="IPR036844">
    <property type="entry name" value="Hint_dom_sf"/>
</dbReference>
<dbReference type="RefSeq" id="WP_222977317.1">
    <property type="nucleotide sequence ID" value="NZ_JAINVZ010000007.1"/>
</dbReference>
<dbReference type="Pfam" id="PF07591">
    <property type="entry name" value="PT-HINT"/>
    <property type="match status" value="1"/>
</dbReference>
<dbReference type="CDD" id="cd00081">
    <property type="entry name" value="Hint"/>
    <property type="match status" value="1"/>
</dbReference>
<proteinExistence type="predicted"/>